<dbReference type="AlphaFoldDB" id="A0AA49GKY3"/>
<dbReference type="Pfam" id="PF23571">
    <property type="entry name" value="GH3_M"/>
    <property type="match status" value="1"/>
</dbReference>
<dbReference type="InterPro" id="IPR055377">
    <property type="entry name" value="GH3_M"/>
</dbReference>
<feature type="domain" description="GH3 middle" evidence="1">
    <location>
        <begin position="303"/>
        <end position="371"/>
    </location>
</feature>
<dbReference type="Pfam" id="PF03321">
    <property type="entry name" value="GH3"/>
    <property type="match status" value="1"/>
</dbReference>
<organism evidence="3">
    <name type="scientific">Roseihalotalea indica</name>
    <dbReference type="NCBI Taxonomy" id="2867963"/>
    <lineage>
        <taxon>Bacteria</taxon>
        <taxon>Pseudomonadati</taxon>
        <taxon>Bacteroidota</taxon>
        <taxon>Cytophagia</taxon>
        <taxon>Cytophagales</taxon>
        <taxon>Catalimonadaceae</taxon>
        <taxon>Roseihalotalea</taxon>
    </lineage>
</organism>
<accession>A0AA49GKY3</accession>
<evidence type="ECO:0000259" key="2">
    <source>
        <dbReference type="Pfam" id="PF23572"/>
    </source>
</evidence>
<reference evidence="3" key="2">
    <citation type="journal article" date="2024" name="Antonie Van Leeuwenhoek">
        <title>Roseihalotalea indica gen. nov., sp. nov., a halophilic Bacteroidetes from mesopelagic Southwest Indian Ocean with higher carbohydrate metabolic potential.</title>
        <authorList>
            <person name="Chen B."/>
            <person name="Zhang M."/>
            <person name="Lin D."/>
            <person name="Ye J."/>
            <person name="Tang K."/>
        </authorList>
    </citation>
    <scope>NUCLEOTIDE SEQUENCE</scope>
    <source>
        <strain evidence="3">TK19036</strain>
    </source>
</reference>
<evidence type="ECO:0000259" key="1">
    <source>
        <dbReference type="Pfam" id="PF23571"/>
    </source>
</evidence>
<protein>
    <submittedName>
        <fullName evidence="3">GH3 auxin-responsive promoter family protein</fullName>
    </submittedName>
</protein>
<dbReference type="PANTHER" id="PTHR31901:SF9">
    <property type="entry name" value="GH3 DOMAIN-CONTAINING PROTEIN"/>
    <property type="match status" value="1"/>
</dbReference>
<dbReference type="InterPro" id="IPR004993">
    <property type="entry name" value="GH3"/>
</dbReference>
<sequence>MPLIGKLLKKGLQLRQSLEQHYGSPFDLQKTVLKHMLLTARDTQFGQHYRFNQLLTHHKDSRSDAFYEAYKAQVPIFDYNKLYNAWWHRLRDGEKNITWPGKVKYFALSSGTSEAASKYIPVTKDMLKAIQRVSVRQILTLSNYDLPESLYEKGILMLGGSTSLNKQDFYYEGDLSGITVSRMPYWFYRFYKPGRKIARERDWDRKLEEITLQAHKWDIGVIVGVPAWLQMLMEKIIDHYGLQTIHDIWPNLRIFIHGGVALTPYLKSFERLCAQPLTYIETYLASEGFLAFRTRPQASGMQLMLNNDIFFEFIPFTERNFTAEGNLVDEPQTLMIHEVEPEKEYALLLSTCAGAWRYLIGDVIKFTNLAENEIIITGRTKHFLSLCGEHLSVDNMNQAIQQLSTDLNVEINEFTVTGIHYQGLFAHHWYIGIDHPVDHEEVRTKLDNCLKALNDDYKVERGAALAEVIVTLVPNRLFIDWMNQQGKMGGQHKFPRVLKGKPLEDWTAYLQAQHISVNPISQ</sequence>
<dbReference type="Pfam" id="PF23572">
    <property type="entry name" value="GH3_C"/>
    <property type="match status" value="1"/>
</dbReference>
<feature type="domain" description="GH3 C-terminal" evidence="2">
    <location>
        <begin position="395"/>
        <end position="499"/>
    </location>
</feature>
<dbReference type="GO" id="GO:0016881">
    <property type="term" value="F:acid-amino acid ligase activity"/>
    <property type="evidence" value="ECO:0007669"/>
    <property type="project" value="TreeGrafter"/>
</dbReference>
<name>A0AA49GKY3_9BACT</name>
<evidence type="ECO:0000313" key="3">
    <source>
        <dbReference type="EMBL" id="WKN36742.1"/>
    </source>
</evidence>
<gene>
    <name evidence="3" type="ORF">K4G66_30725</name>
</gene>
<reference evidence="3" key="1">
    <citation type="journal article" date="2023" name="Comput. Struct. Biotechnol. J.">
        <title>Discovery of a novel marine Bacteroidetes with a rich repertoire of carbohydrate-active enzymes.</title>
        <authorList>
            <person name="Chen B."/>
            <person name="Liu G."/>
            <person name="Chen Q."/>
            <person name="Wang H."/>
            <person name="Liu L."/>
            <person name="Tang K."/>
        </authorList>
    </citation>
    <scope>NUCLEOTIDE SEQUENCE</scope>
    <source>
        <strain evidence="3">TK19036</strain>
    </source>
</reference>
<dbReference type="EMBL" id="CP120682">
    <property type="protein sequence ID" value="WKN36742.1"/>
    <property type="molecule type" value="Genomic_DNA"/>
</dbReference>
<dbReference type="GO" id="GO:0005737">
    <property type="term" value="C:cytoplasm"/>
    <property type="evidence" value="ECO:0007669"/>
    <property type="project" value="TreeGrafter"/>
</dbReference>
<dbReference type="PANTHER" id="PTHR31901">
    <property type="entry name" value="GH3 DOMAIN-CONTAINING PROTEIN"/>
    <property type="match status" value="1"/>
</dbReference>
<proteinExistence type="predicted"/>
<dbReference type="InterPro" id="IPR055378">
    <property type="entry name" value="GH3_C"/>
</dbReference>